<sequence>MSSVIVSFPNPTGLGLKTHTVKTTPSTPLTEVINQVVTKYALGDPLAFGLRHKKALLDSSLSMRFANLAPGTKLELTPIGKASKGQSQITVALQLENGQRLVERFMSSTSFWGILNLFATQHSSVFEKSPIEQTAEDGSWITPVFQLLNQEVFGFAQLNETTLQSLGITSGNIVVRLSFRNSQVAYSDICTQIQETCTNNQILPIEAPQPKPKAVREEKTPLVSTSDTEIKPNLQTGVDTIDRGIQVFKVTETDISLSARLDLPDSHFELSSAELKMAVSGQQARTRQLMEGAPLKTKAMVEKEKKRWLDEHPTTTIRVRLPDTTQLQATFRSIEPISALGQVIRSSLHDSRRPFVLSQAPPYRSLDPGSDDSFYSLGLVPSAQIHLRFTDSQADVPILINSLAASAEALPLPPIPTVSSDKTAPVTADDDPKERLPKVESKVDLEPQGKTKLPKWLKLSK</sequence>
<organism evidence="1 2">
    <name type="scientific">Entomophthora muscae</name>
    <dbReference type="NCBI Taxonomy" id="34485"/>
    <lineage>
        <taxon>Eukaryota</taxon>
        <taxon>Fungi</taxon>
        <taxon>Fungi incertae sedis</taxon>
        <taxon>Zoopagomycota</taxon>
        <taxon>Entomophthoromycotina</taxon>
        <taxon>Entomophthoromycetes</taxon>
        <taxon>Entomophthorales</taxon>
        <taxon>Entomophthoraceae</taxon>
        <taxon>Entomophthora</taxon>
    </lineage>
</organism>
<protein>
    <submittedName>
        <fullName evidence="1">Uncharacterized protein</fullName>
    </submittedName>
</protein>
<gene>
    <name evidence="1" type="ORF">DSO57_1023736</name>
</gene>
<evidence type="ECO:0000313" key="2">
    <source>
        <dbReference type="Proteomes" id="UP001165960"/>
    </source>
</evidence>
<dbReference type="Proteomes" id="UP001165960">
    <property type="component" value="Unassembled WGS sequence"/>
</dbReference>
<comment type="caution">
    <text evidence="1">The sequence shown here is derived from an EMBL/GenBank/DDBJ whole genome shotgun (WGS) entry which is preliminary data.</text>
</comment>
<evidence type="ECO:0000313" key="1">
    <source>
        <dbReference type="EMBL" id="KAJ9049498.1"/>
    </source>
</evidence>
<accession>A0ACC2RHC1</accession>
<reference evidence="1" key="1">
    <citation type="submission" date="2022-04" db="EMBL/GenBank/DDBJ databases">
        <title>Genome of the entomopathogenic fungus Entomophthora muscae.</title>
        <authorList>
            <person name="Elya C."/>
            <person name="Lovett B.R."/>
            <person name="Lee E."/>
            <person name="Macias A.M."/>
            <person name="Hajek A.E."/>
            <person name="De Bivort B.L."/>
            <person name="Kasson M.T."/>
            <person name="De Fine Licht H.H."/>
            <person name="Stajich J.E."/>
        </authorList>
    </citation>
    <scope>NUCLEOTIDE SEQUENCE</scope>
    <source>
        <strain evidence="1">Berkeley</strain>
    </source>
</reference>
<keyword evidence="2" id="KW-1185">Reference proteome</keyword>
<proteinExistence type="predicted"/>
<name>A0ACC2RHC1_9FUNG</name>
<dbReference type="EMBL" id="QTSX02007225">
    <property type="protein sequence ID" value="KAJ9049498.1"/>
    <property type="molecule type" value="Genomic_DNA"/>
</dbReference>